<name>A0AAI9VBG4_9PEZI</name>
<dbReference type="InterPro" id="IPR020241">
    <property type="entry name" value="RNase_P/MRP_Pop7_fungi"/>
</dbReference>
<dbReference type="GO" id="GO:0004526">
    <property type="term" value="F:ribonuclease P activity"/>
    <property type="evidence" value="ECO:0007669"/>
    <property type="project" value="TreeGrafter"/>
</dbReference>
<organism evidence="5 6">
    <name type="scientific">Colletotrichum cuscutae</name>
    <dbReference type="NCBI Taxonomy" id="1209917"/>
    <lineage>
        <taxon>Eukaryota</taxon>
        <taxon>Fungi</taxon>
        <taxon>Dikarya</taxon>
        <taxon>Ascomycota</taxon>
        <taxon>Pezizomycotina</taxon>
        <taxon>Sordariomycetes</taxon>
        <taxon>Hypocreomycetidae</taxon>
        <taxon>Glomerellales</taxon>
        <taxon>Glomerellaceae</taxon>
        <taxon>Colletotrichum</taxon>
        <taxon>Colletotrichum acutatum species complex</taxon>
    </lineage>
</organism>
<dbReference type="GO" id="GO:0005655">
    <property type="term" value="C:nucleolar ribonuclease P complex"/>
    <property type="evidence" value="ECO:0007669"/>
    <property type="project" value="InterPro"/>
</dbReference>
<dbReference type="GO" id="GO:0001682">
    <property type="term" value="P:tRNA 5'-leader removal"/>
    <property type="evidence" value="ECO:0007669"/>
    <property type="project" value="InterPro"/>
</dbReference>
<sequence>MAPTRSTTQGQAGRDDSPSTRQSSSTMNKLPRLPEGSKIQKRALPRRQQPNSSKSQLIYVSASTPFMSAVSRVRKQLDKSLKGNAPSTRGMNLNQRIDLLHRDNGTKGGNGEAIVLGTGRAIEKVLSIAAWFTEQSDCEVEVRTKTVGTVDDVVLEEEDEGFGEESRVRKISCLEVTMRLRLMKFKSALGLQRRYEEPDRPGSEVKHHGLRPDSQISPVIGHF</sequence>
<reference evidence="5" key="1">
    <citation type="submission" date="2016-11" db="EMBL/GenBank/DDBJ databases">
        <title>The genome sequence of Colletotrichum cuscutae.</title>
        <authorList>
            <person name="Baroncelli R."/>
        </authorList>
    </citation>
    <scope>NUCLEOTIDE SEQUENCE</scope>
    <source>
        <strain evidence="5">IMI 304802</strain>
    </source>
</reference>
<dbReference type="Proteomes" id="UP001239213">
    <property type="component" value="Unassembled WGS sequence"/>
</dbReference>
<dbReference type="PANTHER" id="PTHR28256">
    <property type="entry name" value="RIBONUCLEASES P/MRP PROTEIN SUBUNIT POP7"/>
    <property type="match status" value="1"/>
</dbReference>
<gene>
    <name evidence="5" type="ORF">CCUS01_00736</name>
</gene>
<feature type="region of interest" description="Disordered" evidence="4">
    <location>
        <begin position="1"/>
        <end position="56"/>
    </location>
</feature>
<dbReference type="EMBL" id="MPDP01000112">
    <property type="protein sequence ID" value="KAK1480179.1"/>
    <property type="molecule type" value="Genomic_DNA"/>
</dbReference>
<evidence type="ECO:0000256" key="3">
    <source>
        <dbReference type="ARBA" id="ARBA00023242"/>
    </source>
</evidence>
<comment type="subcellular location">
    <subcellularLocation>
        <location evidence="1">Nucleus</location>
    </subcellularLocation>
</comment>
<evidence type="ECO:0000256" key="2">
    <source>
        <dbReference type="ARBA" id="ARBA00022694"/>
    </source>
</evidence>
<dbReference type="GO" id="GO:0034965">
    <property type="term" value="P:intronic box C/D snoRNA processing"/>
    <property type="evidence" value="ECO:0007669"/>
    <property type="project" value="TreeGrafter"/>
</dbReference>
<dbReference type="AlphaFoldDB" id="A0AAI9VBG4"/>
<proteinExistence type="predicted"/>
<dbReference type="Gene3D" id="3.30.110.20">
    <property type="entry name" value="Alba-like domain"/>
    <property type="match status" value="1"/>
</dbReference>
<dbReference type="GO" id="GO:0003723">
    <property type="term" value="F:RNA binding"/>
    <property type="evidence" value="ECO:0007669"/>
    <property type="project" value="TreeGrafter"/>
</dbReference>
<comment type="caution">
    <text evidence="5">The sequence shown here is derived from an EMBL/GenBank/DDBJ whole genome shotgun (WGS) entry which is preliminary data.</text>
</comment>
<evidence type="ECO:0000256" key="1">
    <source>
        <dbReference type="ARBA" id="ARBA00004123"/>
    </source>
</evidence>
<keyword evidence="6" id="KW-1185">Reference proteome</keyword>
<accession>A0AAI9VBG4</accession>
<feature type="compositionally biased region" description="Polar residues" evidence="4">
    <location>
        <begin position="19"/>
        <end position="28"/>
    </location>
</feature>
<dbReference type="InterPro" id="IPR014612">
    <property type="entry name" value="Pop7/Rpp20"/>
</dbReference>
<evidence type="ECO:0000313" key="6">
    <source>
        <dbReference type="Proteomes" id="UP001239213"/>
    </source>
</evidence>
<keyword evidence="3" id="KW-0539">Nucleus</keyword>
<dbReference type="InterPro" id="IPR036882">
    <property type="entry name" value="Alba-like_dom_sf"/>
</dbReference>
<feature type="compositionally biased region" description="Polar residues" evidence="4">
    <location>
        <begin position="1"/>
        <end position="11"/>
    </location>
</feature>
<evidence type="ECO:0000313" key="5">
    <source>
        <dbReference type="EMBL" id="KAK1480179.1"/>
    </source>
</evidence>
<dbReference type="GO" id="GO:0000172">
    <property type="term" value="C:ribonuclease MRP complex"/>
    <property type="evidence" value="ECO:0007669"/>
    <property type="project" value="InterPro"/>
</dbReference>
<dbReference type="GO" id="GO:0006364">
    <property type="term" value="P:rRNA processing"/>
    <property type="evidence" value="ECO:0007669"/>
    <property type="project" value="TreeGrafter"/>
</dbReference>
<keyword evidence="2" id="KW-0819">tRNA processing</keyword>
<dbReference type="GO" id="GO:0000294">
    <property type="term" value="P:nuclear-transcribed mRNA catabolic process, RNase MRP-dependent"/>
    <property type="evidence" value="ECO:0007669"/>
    <property type="project" value="TreeGrafter"/>
</dbReference>
<dbReference type="PANTHER" id="PTHR28256:SF1">
    <property type="entry name" value="RIBONUCLEASES P_MRP PROTEIN SUBUNIT POP7"/>
    <property type="match status" value="1"/>
</dbReference>
<protein>
    <submittedName>
        <fullName evidence="5">Uncharacterized protein</fullName>
    </submittedName>
</protein>
<dbReference type="Pfam" id="PF12328">
    <property type="entry name" value="Rpp20"/>
    <property type="match status" value="1"/>
</dbReference>
<evidence type="ECO:0000256" key="4">
    <source>
        <dbReference type="SAM" id="MobiDB-lite"/>
    </source>
</evidence>
<dbReference type="GO" id="GO:0000171">
    <property type="term" value="F:ribonuclease MRP activity"/>
    <property type="evidence" value="ECO:0007669"/>
    <property type="project" value="TreeGrafter"/>
</dbReference>